<keyword evidence="8" id="KW-1185">Reference proteome</keyword>
<dbReference type="EnsemblPlants" id="Kaladp0008s0686.1.v1.1">
    <property type="protein sequence ID" value="Kaladp0008s0686.1.v1.1"/>
    <property type="gene ID" value="Kaladp0008s0686.v1.1"/>
</dbReference>
<proteinExistence type="predicted"/>
<dbReference type="Proteomes" id="UP000594263">
    <property type="component" value="Unplaced"/>
</dbReference>
<keyword evidence="3 6" id="KW-0812">Transmembrane</keyword>
<evidence type="ECO:0008006" key="9">
    <source>
        <dbReference type="Google" id="ProtNLM"/>
    </source>
</evidence>
<evidence type="ECO:0000256" key="5">
    <source>
        <dbReference type="ARBA" id="ARBA00023136"/>
    </source>
</evidence>
<evidence type="ECO:0000256" key="3">
    <source>
        <dbReference type="ARBA" id="ARBA00022692"/>
    </source>
</evidence>
<dbReference type="OMA" id="XLPPLAG"/>
<accession>A0A7N0RD82</accession>
<evidence type="ECO:0000256" key="4">
    <source>
        <dbReference type="ARBA" id="ARBA00022989"/>
    </source>
</evidence>
<name>A0A7N0RD82_KALFE</name>
<organism evidence="7 8">
    <name type="scientific">Kalanchoe fedtschenkoi</name>
    <name type="common">Lavender scallops</name>
    <name type="synonym">South American air plant</name>
    <dbReference type="NCBI Taxonomy" id="63787"/>
    <lineage>
        <taxon>Eukaryota</taxon>
        <taxon>Viridiplantae</taxon>
        <taxon>Streptophyta</taxon>
        <taxon>Embryophyta</taxon>
        <taxon>Tracheophyta</taxon>
        <taxon>Spermatophyta</taxon>
        <taxon>Magnoliopsida</taxon>
        <taxon>eudicotyledons</taxon>
        <taxon>Gunneridae</taxon>
        <taxon>Pentapetalae</taxon>
        <taxon>Saxifragales</taxon>
        <taxon>Crassulaceae</taxon>
        <taxon>Kalanchoe</taxon>
    </lineage>
</organism>
<evidence type="ECO:0000256" key="1">
    <source>
        <dbReference type="ARBA" id="ARBA00004141"/>
    </source>
</evidence>
<evidence type="ECO:0000256" key="2">
    <source>
        <dbReference type="ARBA" id="ARBA00022448"/>
    </source>
</evidence>
<keyword evidence="4 6" id="KW-1133">Transmembrane helix</keyword>
<dbReference type="Gramene" id="Kaladp0008s0686.1.v1.1">
    <property type="protein sequence ID" value="Kaladp0008s0686.1.v1.1"/>
    <property type="gene ID" value="Kaladp0008s0686.v1.1"/>
</dbReference>
<evidence type="ECO:0000313" key="8">
    <source>
        <dbReference type="Proteomes" id="UP000594263"/>
    </source>
</evidence>
<feature type="transmembrane region" description="Helical" evidence="6">
    <location>
        <begin position="100"/>
        <end position="126"/>
    </location>
</feature>
<feature type="transmembrane region" description="Helical" evidence="6">
    <location>
        <begin position="50"/>
        <end position="69"/>
    </location>
</feature>
<evidence type="ECO:0000313" key="7">
    <source>
        <dbReference type="EnsemblPlants" id="Kaladp0008s0686.1.v1.1"/>
    </source>
</evidence>
<dbReference type="PANTHER" id="PTHR22773">
    <property type="entry name" value="NADH DEHYDROGENASE"/>
    <property type="match status" value="1"/>
</dbReference>
<protein>
    <recommendedName>
        <fullName evidence="9">NADH-plastoquinone oxidoreductase subunit 2</fullName>
    </recommendedName>
</protein>
<dbReference type="AlphaFoldDB" id="A0A7N0RD82"/>
<reference evidence="7" key="1">
    <citation type="submission" date="2021-01" db="UniProtKB">
        <authorList>
            <consortium name="EnsemblPlants"/>
        </authorList>
    </citation>
    <scope>IDENTIFICATION</scope>
</reference>
<sequence length="131" mass="14912">MTVDTTNENSPCGALKRVFIVRSKLKRGLPPLVGFFEKLHLFWCGWQADLYLLVSIGLLTSIVSIYYYLKIINLLMIGRNKEITPQMRNYRRSPLRSNNFIELSMIVCVIASTILGISMNPIIAIAQDSLF</sequence>
<evidence type="ECO:0000256" key="6">
    <source>
        <dbReference type="SAM" id="Phobius"/>
    </source>
</evidence>
<keyword evidence="5 6" id="KW-0472">Membrane</keyword>
<comment type="subcellular location">
    <subcellularLocation>
        <location evidence="1">Membrane</location>
        <topology evidence="1">Multi-pass membrane protein</topology>
    </subcellularLocation>
</comment>
<dbReference type="GO" id="GO:0016020">
    <property type="term" value="C:membrane"/>
    <property type="evidence" value="ECO:0007669"/>
    <property type="project" value="UniProtKB-SubCell"/>
</dbReference>
<keyword evidence="2" id="KW-0813">Transport</keyword>